<organism evidence="8">
    <name type="scientific">Sipha flava</name>
    <name type="common">yellow sugarcane aphid</name>
    <dbReference type="NCBI Taxonomy" id="143950"/>
    <lineage>
        <taxon>Eukaryota</taxon>
        <taxon>Metazoa</taxon>
        <taxon>Ecdysozoa</taxon>
        <taxon>Arthropoda</taxon>
        <taxon>Hexapoda</taxon>
        <taxon>Insecta</taxon>
        <taxon>Pterygota</taxon>
        <taxon>Neoptera</taxon>
        <taxon>Paraneoptera</taxon>
        <taxon>Hemiptera</taxon>
        <taxon>Sternorrhyncha</taxon>
        <taxon>Aphidomorpha</taxon>
        <taxon>Aphidoidea</taxon>
        <taxon>Aphididae</taxon>
        <taxon>Sipha</taxon>
    </lineage>
</organism>
<proteinExistence type="predicted"/>
<dbReference type="InterPro" id="IPR021109">
    <property type="entry name" value="Peptidase_aspartic_dom_sf"/>
</dbReference>
<dbReference type="AlphaFoldDB" id="A0A2S2QJB1"/>
<dbReference type="GO" id="GO:0004190">
    <property type="term" value="F:aspartic-type endopeptidase activity"/>
    <property type="evidence" value="ECO:0007669"/>
    <property type="project" value="InterPro"/>
</dbReference>
<dbReference type="PANTHER" id="PTHR37984">
    <property type="entry name" value="PROTEIN CBG26694"/>
    <property type="match status" value="1"/>
</dbReference>
<dbReference type="Gene3D" id="3.10.10.10">
    <property type="entry name" value="HIV Type 1 Reverse Transcriptase, subunit A, domain 1"/>
    <property type="match status" value="1"/>
</dbReference>
<accession>A0A2S2QJB1</accession>
<dbReference type="SUPFAM" id="SSF50630">
    <property type="entry name" value="Acid proteases"/>
    <property type="match status" value="1"/>
</dbReference>
<gene>
    <name evidence="8" type="ORF">g.164223</name>
</gene>
<evidence type="ECO:0000256" key="2">
    <source>
        <dbReference type="ARBA" id="ARBA00022695"/>
    </source>
</evidence>
<dbReference type="PANTHER" id="PTHR37984:SF5">
    <property type="entry name" value="PROTEIN NYNRIN-LIKE"/>
    <property type="match status" value="1"/>
</dbReference>
<dbReference type="PROSITE" id="PS50175">
    <property type="entry name" value="ASP_PROT_RETROV"/>
    <property type="match status" value="1"/>
</dbReference>
<dbReference type="GO" id="GO:0004519">
    <property type="term" value="F:endonuclease activity"/>
    <property type="evidence" value="ECO:0007669"/>
    <property type="project" value="UniProtKB-KW"/>
</dbReference>
<dbReference type="Pfam" id="PF00077">
    <property type="entry name" value="RVP"/>
    <property type="match status" value="1"/>
</dbReference>
<evidence type="ECO:0000313" key="8">
    <source>
        <dbReference type="EMBL" id="MBY77262.1"/>
    </source>
</evidence>
<protein>
    <recommendedName>
        <fullName evidence="7">Peptidase A2 domain-containing protein</fullName>
    </recommendedName>
</protein>
<dbReference type="SUPFAM" id="SSF56672">
    <property type="entry name" value="DNA/RNA polymerases"/>
    <property type="match status" value="1"/>
</dbReference>
<evidence type="ECO:0000256" key="6">
    <source>
        <dbReference type="SAM" id="MobiDB-lite"/>
    </source>
</evidence>
<dbReference type="FunFam" id="2.40.70.10:FF:000130">
    <property type="entry name" value="Retrovirus-related Pol polyprotein from transposon opus-like Protein"/>
    <property type="match status" value="1"/>
</dbReference>
<keyword evidence="4" id="KW-0255">Endonuclease</keyword>
<evidence type="ECO:0000256" key="4">
    <source>
        <dbReference type="ARBA" id="ARBA00022759"/>
    </source>
</evidence>
<feature type="region of interest" description="Disordered" evidence="6">
    <location>
        <begin position="80"/>
        <end position="101"/>
    </location>
</feature>
<dbReference type="GO" id="GO:0016779">
    <property type="term" value="F:nucleotidyltransferase activity"/>
    <property type="evidence" value="ECO:0007669"/>
    <property type="project" value="UniProtKB-KW"/>
</dbReference>
<dbReference type="InterPro" id="IPR043502">
    <property type="entry name" value="DNA/RNA_pol_sf"/>
</dbReference>
<keyword evidence="5" id="KW-0378">Hydrolase</keyword>
<dbReference type="Gene3D" id="2.40.70.10">
    <property type="entry name" value="Acid Proteases"/>
    <property type="match status" value="1"/>
</dbReference>
<evidence type="ECO:0000256" key="3">
    <source>
        <dbReference type="ARBA" id="ARBA00022722"/>
    </source>
</evidence>
<keyword evidence="2" id="KW-0548">Nucleotidyltransferase</keyword>
<dbReference type="InterPro" id="IPR001995">
    <property type="entry name" value="Peptidase_A2_cat"/>
</dbReference>
<keyword evidence="3" id="KW-0540">Nuclease</keyword>
<keyword evidence="1" id="KW-0808">Transferase</keyword>
<evidence type="ECO:0000256" key="5">
    <source>
        <dbReference type="ARBA" id="ARBA00022801"/>
    </source>
</evidence>
<name>A0A2S2QJB1_9HEMI</name>
<evidence type="ECO:0000259" key="7">
    <source>
        <dbReference type="PROSITE" id="PS50175"/>
    </source>
</evidence>
<dbReference type="InterPro" id="IPR050951">
    <property type="entry name" value="Retrovirus_Pol_polyprotein"/>
</dbReference>
<dbReference type="GO" id="GO:0006508">
    <property type="term" value="P:proteolysis"/>
    <property type="evidence" value="ECO:0007669"/>
    <property type="project" value="InterPro"/>
</dbReference>
<reference evidence="8" key="1">
    <citation type="submission" date="2018-04" db="EMBL/GenBank/DDBJ databases">
        <title>Transcriptome assembly of Sipha flava.</title>
        <authorList>
            <person name="Scully E.D."/>
            <person name="Geib S.M."/>
            <person name="Palmer N.A."/>
            <person name="Koch K."/>
            <person name="Bradshaw J."/>
            <person name="Heng-Moss T."/>
            <person name="Sarath G."/>
        </authorList>
    </citation>
    <scope>NUCLEOTIDE SEQUENCE</scope>
</reference>
<dbReference type="GO" id="GO:0071897">
    <property type="term" value="P:DNA biosynthetic process"/>
    <property type="evidence" value="ECO:0007669"/>
    <property type="project" value="UniProtKB-ARBA"/>
</dbReference>
<feature type="domain" description="Peptidase A2" evidence="7">
    <location>
        <begin position="163"/>
        <end position="236"/>
    </location>
</feature>
<evidence type="ECO:0000256" key="1">
    <source>
        <dbReference type="ARBA" id="ARBA00022679"/>
    </source>
</evidence>
<dbReference type="EMBL" id="GGMS01008059">
    <property type="protein sequence ID" value="MBY77262.1"/>
    <property type="molecule type" value="Transcribed_RNA"/>
</dbReference>
<dbReference type="OrthoDB" id="6260718at2759"/>
<dbReference type="InterPro" id="IPR018061">
    <property type="entry name" value="Retropepsins"/>
</dbReference>
<sequence>MGRLPKSIQVALAIVKDSKLEEFAVHADNIADASGPLLPQIAETSRSDTLEAMLNLKISQLTLSINQEIATLRSEVAAINTRPSRNPDSRPSTYRSRSRSRSRTFHGADGLCWYYWRYGSQSRKCKEPCTYNSGKCDGSSLMTASETSPSPRHLFITDRTTQTHFLIDTGADLCVYPRSAVPDRRVKSDYVLSAANGTPINTYGTITLSLYFGLRRDFTWRFVIAEVSKPIIGVDFLSHYNLLVDVRNQCLLYGVTRLTAHGHVAESSIPSIKIVVGETKYDCLLRKFPEITRPYGAPKDIRHSTKHYIQTTPGPPASCKPRRLAPDKLKAAKKEFEAMIQLGIIRPSQGPWASPLHLVLKNTTDA</sequence>